<evidence type="ECO:0000313" key="2">
    <source>
        <dbReference type="Proteomes" id="UP000297245"/>
    </source>
</evidence>
<dbReference type="AlphaFoldDB" id="A0A4S8LW83"/>
<keyword evidence="2" id="KW-1185">Reference proteome</keyword>
<reference evidence="1 2" key="1">
    <citation type="journal article" date="2019" name="Nat. Ecol. Evol.">
        <title>Megaphylogeny resolves global patterns of mushroom evolution.</title>
        <authorList>
            <person name="Varga T."/>
            <person name="Krizsan K."/>
            <person name="Foldi C."/>
            <person name="Dima B."/>
            <person name="Sanchez-Garcia M."/>
            <person name="Sanchez-Ramirez S."/>
            <person name="Szollosi G.J."/>
            <person name="Szarkandi J.G."/>
            <person name="Papp V."/>
            <person name="Albert L."/>
            <person name="Andreopoulos W."/>
            <person name="Angelini C."/>
            <person name="Antonin V."/>
            <person name="Barry K.W."/>
            <person name="Bougher N.L."/>
            <person name="Buchanan P."/>
            <person name="Buyck B."/>
            <person name="Bense V."/>
            <person name="Catcheside P."/>
            <person name="Chovatia M."/>
            <person name="Cooper J."/>
            <person name="Damon W."/>
            <person name="Desjardin D."/>
            <person name="Finy P."/>
            <person name="Geml J."/>
            <person name="Haridas S."/>
            <person name="Hughes K."/>
            <person name="Justo A."/>
            <person name="Karasinski D."/>
            <person name="Kautmanova I."/>
            <person name="Kiss B."/>
            <person name="Kocsube S."/>
            <person name="Kotiranta H."/>
            <person name="LaButti K.M."/>
            <person name="Lechner B.E."/>
            <person name="Liimatainen K."/>
            <person name="Lipzen A."/>
            <person name="Lukacs Z."/>
            <person name="Mihaltcheva S."/>
            <person name="Morgado L.N."/>
            <person name="Niskanen T."/>
            <person name="Noordeloos M.E."/>
            <person name="Ohm R.A."/>
            <person name="Ortiz-Santana B."/>
            <person name="Ovrebo C."/>
            <person name="Racz N."/>
            <person name="Riley R."/>
            <person name="Savchenko A."/>
            <person name="Shiryaev A."/>
            <person name="Soop K."/>
            <person name="Spirin V."/>
            <person name="Szebenyi C."/>
            <person name="Tomsovsky M."/>
            <person name="Tulloss R.E."/>
            <person name="Uehling J."/>
            <person name="Grigoriev I.V."/>
            <person name="Vagvolgyi C."/>
            <person name="Papp T."/>
            <person name="Martin F.M."/>
            <person name="Miettinen O."/>
            <person name="Hibbett D.S."/>
            <person name="Nagy L.G."/>
        </authorList>
    </citation>
    <scope>NUCLEOTIDE SEQUENCE [LARGE SCALE GENOMIC DNA]</scope>
    <source>
        <strain evidence="1 2">CBS 962.96</strain>
    </source>
</reference>
<protein>
    <submittedName>
        <fullName evidence="1">Uncharacterized protein</fullName>
    </submittedName>
</protein>
<accession>A0A4S8LW83</accession>
<gene>
    <name evidence="1" type="ORF">K435DRAFT_188533</name>
</gene>
<organism evidence="1 2">
    <name type="scientific">Dendrothele bispora (strain CBS 962.96)</name>
    <dbReference type="NCBI Taxonomy" id="1314807"/>
    <lineage>
        <taxon>Eukaryota</taxon>
        <taxon>Fungi</taxon>
        <taxon>Dikarya</taxon>
        <taxon>Basidiomycota</taxon>
        <taxon>Agaricomycotina</taxon>
        <taxon>Agaricomycetes</taxon>
        <taxon>Agaricomycetidae</taxon>
        <taxon>Agaricales</taxon>
        <taxon>Agaricales incertae sedis</taxon>
        <taxon>Dendrothele</taxon>
    </lineage>
</organism>
<evidence type="ECO:0000313" key="1">
    <source>
        <dbReference type="EMBL" id="THU93641.1"/>
    </source>
</evidence>
<dbReference type="Proteomes" id="UP000297245">
    <property type="component" value="Unassembled WGS sequence"/>
</dbReference>
<dbReference type="EMBL" id="ML179244">
    <property type="protein sequence ID" value="THU93641.1"/>
    <property type="molecule type" value="Genomic_DNA"/>
</dbReference>
<name>A0A4S8LW83_DENBC</name>
<proteinExistence type="predicted"/>
<sequence length="100" mass="11654">MVISSMFYTRDGFRETKPRFGVPFFWFIRSWKFGQYYSEKRAGHPRCSWLREQGFLVGINISTRGLDSSTTLEYFQALSTAMDITRMTAIVSLYQAGENL</sequence>